<protein>
    <recommendedName>
        <fullName evidence="7">Alpha-type protein kinase domain-containing protein</fullName>
    </recommendedName>
</protein>
<gene>
    <name evidence="8" type="ORF">EST38_g3761</name>
</gene>
<dbReference type="Pfam" id="PF02816">
    <property type="entry name" value="Alpha_kinase"/>
    <property type="match status" value="1"/>
</dbReference>
<accession>A0A4Q2DSR3</accession>
<evidence type="ECO:0000313" key="9">
    <source>
        <dbReference type="Proteomes" id="UP000290288"/>
    </source>
</evidence>
<dbReference type="InterPro" id="IPR011009">
    <property type="entry name" value="Kinase-like_dom_sf"/>
</dbReference>
<feature type="region of interest" description="Disordered" evidence="6">
    <location>
        <begin position="363"/>
        <end position="385"/>
    </location>
</feature>
<dbReference type="GO" id="GO:0005524">
    <property type="term" value="F:ATP binding"/>
    <property type="evidence" value="ECO:0007669"/>
    <property type="project" value="UniProtKB-KW"/>
</dbReference>
<feature type="compositionally biased region" description="Polar residues" evidence="6">
    <location>
        <begin position="364"/>
        <end position="385"/>
    </location>
</feature>
<evidence type="ECO:0000256" key="3">
    <source>
        <dbReference type="ARBA" id="ARBA00022741"/>
    </source>
</evidence>
<dbReference type="AlphaFoldDB" id="A0A4Q2DSR3"/>
<proteinExistence type="predicted"/>
<keyword evidence="1" id="KW-0723">Serine/threonine-protein kinase</keyword>
<dbReference type="PANTHER" id="PTHR45992">
    <property type="entry name" value="EUKARYOTIC ELONGATION FACTOR 2 KINASE-RELATED"/>
    <property type="match status" value="1"/>
</dbReference>
<evidence type="ECO:0000256" key="4">
    <source>
        <dbReference type="ARBA" id="ARBA00022777"/>
    </source>
</evidence>
<feature type="compositionally biased region" description="Basic and acidic residues" evidence="6">
    <location>
        <begin position="269"/>
        <end position="283"/>
    </location>
</feature>
<reference evidence="8 9" key="1">
    <citation type="submission" date="2019-01" db="EMBL/GenBank/DDBJ databases">
        <title>Draft genome sequence of Psathyrella aberdarensis IHI B618.</title>
        <authorList>
            <person name="Buettner E."/>
            <person name="Kellner H."/>
        </authorList>
    </citation>
    <scope>NUCLEOTIDE SEQUENCE [LARGE SCALE GENOMIC DNA]</scope>
    <source>
        <strain evidence="8 9">IHI B618</strain>
    </source>
</reference>
<dbReference type="PANTHER" id="PTHR45992:SF2">
    <property type="entry name" value="EUKARYOTIC ELONGATION FACTOR 2 KINASE"/>
    <property type="match status" value="1"/>
</dbReference>
<dbReference type="GO" id="GO:0031037">
    <property type="term" value="P:myosin II filament disassembly"/>
    <property type="evidence" value="ECO:0007669"/>
    <property type="project" value="TreeGrafter"/>
</dbReference>
<dbReference type="STRING" id="2316362.A0A4Q2DSR3"/>
<dbReference type="OrthoDB" id="301415at2759"/>
<dbReference type="GO" id="GO:1903013">
    <property type="term" value="P:response to differentiation-inducing factor 1"/>
    <property type="evidence" value="ECO:0007669"/>
    <property type="project" value="TreeGrafter"/>
</dbReference>
<keyword evidence="2" id="KW-0808">Transferase</keyword>
<keyword evidence="5" id="KW-0067">ATP-binding</keyword>
<evidence type="ECO:0000256" key="5">
    <source>
        <dbReference type="ARBA" id="ARBA00022840"/>
    </source>
</evidence>
<dbReference type="InterPro" id="IPR004166">
    <property type="entry name" value="a-kinase_dom"/>
</dbReference>
<dbReference type="Proteomes" id="UP000290288">
    <property type="component" value="Unassembled WGS sequence"/>
</dbReference>
<dbReference type="EMBL" id="SDEE01000084">
    <property type="protein sequence ID" value="RXW22094.1"/>
    <property type="molecule type" value="Genomic_DNA"/>
</dbReference>
<evidence type="ECO:0000256" key="1">
    <source>
        <dbReference type="ARBA" id="ARBA00022527"/>
    </source>
</evidence>
<sequence length="721" mass="80904">MLQLILSDFKMLVEQELEQRATSQGLRLNRKPISVTWLPTSIKAPALHAGLGYGYTPEHKHYSGEVKKYAQQQRQGVSTPTFPVKFQLFYLLEEADRRGAFCEPLKNVVETVMVTPSMSGAELARRGREVVADVLKKPSRSAEFHGFVFDLENAEVRDPKSWTDLERLSDSDAFKNGYFYSAVMVPGKVSKKGGLNAAKPVLEFKPPKDRDTPVLGVMVPYKEYLEYLNWVARFEDTASDPEISTAQRKKPQPKRQRSQKAVNLPPRSLESDPNKNNKLELKHGSLSHSASAVQSFKKQRLENEQVLLSASSGAGSAPQPPQPPKPKPRPRWRQVKPVPEQEHQDISGGEQEESLDLEIVGHIQPSSRVSQPLRTSDSAKYSNRSAEGSNFAQTIAANGILPLDREQFRNAMKTGGSSRIDPKHLASLTSRLTDSIIVYLVPTPTMHDLLERWNKPDQPESSYFWTLFEEMEVYHGTISIAVHEYQQGSFKTAHEATILSGPQALFDHFSGAKVVAKRPYQYEEGALTRLPVTDELIDIGNECNILVWASALLNLVYDYMDSVVFQKKMKPSFSCPQLAFVRAGFSHTVSPNGSSTANKASIKALRSQKGISPSIRLGYLLEEKIEGNFTKYIHNVAEFLCFTQHVQYMKTGKLAFVSDYQGYGNLLTDPQILTHHDLSVSTFGKGNIAEGFIDFEAKHQCNRYCKWFELAPFVAEDTVDK</sequence>
<keyword evidence="3" id="KW-0547">Nucleotide-binding</keyword>
<name>A0A4Q2DSR3_9AGAR</name>
<evidence type="ECO:0000256" key="2">
    <source>
        <dbReference type="ARBA" id="ARBA00022679"/>
    </source>
</evidence>
<dbReference type="Gene3D" id="3.20.200.10">
    <property type="entry name" value="MHCK/EF2 kinase"/>
    <property type="match status" value="1"/>
</dbReference>
<feature type="compositionally biased region" description="Polar residues" evidence="6">
    <location>
        <begin position="286"/>
        <end position="296"/>
    </location>
</feature>
<dbReference type="SUPFAM" id="SSF56112">
    <property type="entry name" value="Protein kinase-like (PK-like)"/>
    <property type="match status" value="1"/>
</dbReference>
<feature type="domain" description="Alpha-type protein kinase" evidence="7">
    <location>
        <begin position="457"/>
        <end position="713"/>
    </location>
</feature>
<feature type="compositionally biased region" description="Basic residues" evidence="6">
    <location>
        <begin position="247"/>
        <end position="258"/>
    </location>
</feature>
<keyword evidence="4" id="KW-0418">Kinase</keyword>
<dbReference type="SMART" id="SM00811">
    <property type="entry name" value="Alpha_kinase"/>
    <property type="match status" value="1"/>
</dbReference>
<dbReference type="PROSITE" id="PS51158">
    <property type="entry name" value="ALPHA_KINASE"/>
    <property type="match status" value="1"/>
</dbReference>
<evidence type="ECO:0000259" key="7">
    <source>
        <dbReference type="PROSITE" id="PS51158"/>
    </source>
</evidence>
<evidence type="ECO:0000256" key="6">
    <source>
        <dbReference type="SAM" id="MobiDB-lite"/>
    </source>
</evidence>
<comment type="caution">
    <text evidence="8">The sequence shown here is derived from an EMBL/GenBank/DDBJ whole genome shotgun (WGS) entry which is preliminary data.</text>
</comment>
<keyword evidence="9" id="KW-1185">Reference proteome</keyword>
<evidence type="ECO:0000313" key="8">
    <source>
        <dbReference type="EMBL" id="RXW22094.1"/>
    </source>
</evidence>
<dbReference type="InterPro" id="IPR051852">
    <property type="entry name" value="Alpha-type_PK"/>
</dbReference>
<feature type="region of interest" description="Disordered" evidence="6">
    <location>
        <begin position="239"/>
        <end position="351"/>
    </location>
</feature>
<organism evidence="8 9">
    <name type="scientific">Candolleomyces aberdarensis</name>
    <dbReference type="NCBI Taxonomy" id="2316362"/>
    <lineage>
        <taxon>Eukaryota</taxon>
        <taxon>Fungi</taxon>
        <taxon>Dikarya</taxon>
        <taxon>Basidiomycota</taxon>
        <taxon>Agaricomycotina</taxon>
        <taxon>Agaricomycetes</taxon>
        <taxon>Agaricomycetidae</taxon>
        <taxon>Agaricales</taxon>
        <taxon>Agaricineae</taxon>
        <taxon>Psathyrellaceae</taxon>
        <taxon>Candolleomyces</taxon>
    </lineage>
</organism>
<dbReference type="GO" id="GO:0004674">
    <property type="term" value="F:protein serine/threonine kinase activity"/>
    <property type="evidence" value="ECO:0007669"/>
    <property type="project" value="UniProtKB-KW"/>
</dbReference>